<protein>
    <submittedName>
        <fullName evidence="1">Acyltransferase</fullName>
    </submittedName>
</protein>
<evidence type="ECO:0000313" key="1">
    <source>
        <dbReference type="EMBL" id="GAA0737275.1"/>
    </source>
</evidence>
<name>A0ABN1JE05_9FLAO</name>
<dbReference type="Pfam" id="PF00132">
    <property type="entry name" value="Hexapep"/>
    <property type="match status" value="1"/>
</dbReference>
<dbReference type="EMBL" id="BAAAGF010000001">
    <property type="protein sequence ID" value="GAA0737275.1"/>
    <property type="molecule type" value="Genomic_DNA"/>
</dbReference>
<dbReference type="InterPro" id="IPR011004">
    <property type="entry name" value="Trimer_LpxA-like_sf"/>
</dbReference>
<dbReference type="GO" id="GO:0016746">
    <property type="term" value="F:acyltransferase activity"/>
    <property type="evidence" value="ECO:0007669"/>
    <property type="project" value="UniProtKB-KW"/>
</dbReference>
<organism evidence="1 2">
    <name type="scientific">Gaetbulibacter jejuensis</name>
    <dbReference type="NCBI Taxonomy" id="584607"/>
    <lineage>
        <taxon>Bacteria</taxon>
        <taxon>Pseudomonadati</taxon>
        <taxon>Bacteroidota</taxon>
        <taxon>Flavobacteriia</taxon>
        <taxon>Flavobacteriales</taxon>
        <taxon>Flavobacteriaceae</taxon>
        <taxon>Gaetbulibacter</taxon>
    </lineage>
</organism>
<keyword evidence="2" id="KW-1185">Reference proteome</keyword>
<comment type="caution">
    <text evidence="1">The sequence shown here is derived from an EMBL/GenBank/DDBJ whole genome shotgun (WGS) entry which is preliminary data.</text>
</comment>
<dbReference type="PANTHER" id="PTHR23416:SF78">
    <property type="entry name" value="LIPOPOLYSACCHARIDE BIOSYNTHESIS O-ACETYL TRANSFERASE WBBJ-RELATED"/>
    <property type="match status" value="1"/>
</dbReference>
<evidence type="ECO:0000313" key="2">
    <source>
        <dbReference type="Proteomes" id="UP001500736"/>
    </source>
</evidence>
<keyword evidence="1" id="KW-0012">Acyltransferase</keyword>
<gene>
    <name evidence="1" type="ORF">GCM10009431_03930</name>
</gene>
<dbReference type="InterPro" id="IPR001451">
    <property type="entry name" value="Hexapep"/>
</dbReference>
<reference evidence="1 2" key="1">
    <citation type="journal article" date="2019" name="Int. J. Syst. Evol. Microbiol.">
        <title>The Global Catalogue of Microorganisms (GCM) 10K type strain sequencing project: providing services to taxonomists for standard genome sequencing and annotation.</title>
        <authorList>
            <consortium name="The Broad Institute Genomics Platform"/>
            <consortium name="The Broad Institute Genome Sequencing Center for Infectious Disease"/>
            <person name="Wu L."/>
            <person name="Ma J."/>
        </authorList>
    </citation>
    <scope>NUCLEOTIDE SEQUENCE [LARGE SCALE GENOMIC DNA]</scope>
    <source>
        <strain evidence="1 2">JCM 15976</strain>
    </source>
</reference>
<keyword evidence="1" id="KW-0808">Transferase</keyword>
<dbReference type="PANTHER" id="PTHR23416">
    <property type="entry name" value="SIALIC ACID SYNTHASE-RELATED"/>
    <property type="match status" value="1"/>
</dbReference>
<proteinExistence type="predicted"/>
<dbReference type="Gene3D" id="2.160.10.10">
    <property type="entry name" value="Hexapeptide repeat proteins"/>
    <property type="match status" value="1"/>
</dbReference>
<dbReference type="CDD" id="cd04647">
    <property type="entry name" value="LbH_MAT_like"/>
    <property type="match status" value="1"/>
</dbReference>
<dbReference type="InterPro" id="IPR051159">
    <property type="entry name" value="Hexapeptide_acetyltransf"/>
</dbReference>
<dbReference type="Proteomes" id="UP001500736">
    <property type="component" value="Unassembled WGS sequence"/>
</dbReference>
<sequence length="188" mass="21103">MIYFTHKLRFKLKRRLNTLWFKVFNYGLVKLEKGAYVDCRVSAQPFYLENEKLFIHLKENAGIKHDVIIQGSGKLVLGKNSYISSYSVIGVNEHVEIGDNVMIADGVSIRDTNHNFSNTQKLMIQQGFNTSPVFIKNNVWIGYGVVITKGVIINEGAIIGANSVVTKEVPENAIVAGVPAKIIKYRDE</sequence>
<dbReference type="SUPFAM" id="SSF51161">
    <property type="entry name" value="Trimeric LpxA-like enzymes"/>
    <property type="match status" value="1"/>
</dbReference>
<dbReference type="RefSeq" id="WP_343795348.1">
    <property type="nucleotide sequence ID" value="NZ_BAAAGF010000001.1"/>
</dbReference>
<accession>A0ABN1JE05</accession>